<keyword evidence="4 5" id="KW-0472">Membrane</keyword>
<evidence type="ECO:0000256" key="2">
    <source>
        <dbReference type="ARBA" id="ARBA00022692"/>
    </source>
</evidence>
<dbReference type="GO" id="GO:0022857">
    <property type="term" value="F:transmembrane transporter activity"/>
    <property type="evidence" value="ECO:0007669"/>
    <property type="project" value="InterPro"/>
</dbReference>
<dbReference type="Gene3D" id="1.20.1250.20">
    <property type="entry name" value="MFS general substrate transporter like domains"/>
    <property type="match status" value="1"/>
</dbReference>
<feature type="transmembrane region" description="Helical" evidence="5">
    <location>
        <begin position="342"/>
        <end position="363"/>
    </location>
</feature>
<evidence type="ECO:0008006" key="8">
    <source>
        <dbReference type="Google" id="ProtNLM"/>
    </source>
</evidence>
<feature type="transmembrane region" description="Helical" evidence="5">
    <location>
        <begin position="403"/>
        <end position="423"/>
    </location>
</feature>
<accession>A0A6H5HY94</accession>
<dbReference type="PANTHER" id="PTHR24064">
    <property type="entry name" value="SOLUTE CARRIER FAMILY 22 MEMBER"/>
    <property type="match status" value="1"/>
</dbReference>
<evidence type="ECO:0000256" key="3">
    <source>
        <dbReference type="ARBA" id="ARBA00022989"/>
    </source>
</evidence>
<evidence type="ECO:0000313" key="6">
    <source>
        <dbReference type="EMBL" id="CAB0028581.1"/>
    </source>
</evidence>
<feature type="transmembrane region" description="Helical" evidence="5">
    <location>
        <begin position="144"/>
        <end position="165"/>
    </location>
</feature>
<feature type="transmembrane region" description="Helical" evidence="5">
    <location>
        <begin position="375"/>
        <end position="397"/>
    </location>
</feature>
<sequence length="446" mass="49043">MGTLGPWHIVIAVALSLVKFPVAWHQLGIVFLAPPGNFTCASPTPADNTSSRLNQCLVDVGGGHMEKCSQFNYDRSIFDKTIISETTDDCDTFAIGNRISHCILSLVRTFLVFKFISAVATGGTMLISFVLLMEIVGPKWRSSLSVLFHLPFLLGFLMNPLVAYLTRTWTGFQMAVSIPPIFLLSYYWIVPESPRWLLAVGRREEATTILTKAAEKNRIPLSKVTAAIESHKSQEKLIDEPEKKYNFTHLFLTPNMRLKTICVCVNWFVCGLCFFGLAQYIGRLNGNIFVNTAISAAVEFPGTLIILFLISRVSRLKILIGGNLVSGITLILIMIFDDPKVQVGLACIGIAAMSISFPTVYLYSSEVFPTVVRNVGVGAGSIAARIGSMIAPFIATMNIVYPWLPPLIFGIGPIVGAGLCFLLPETMNFELPETIEDGENFGKYVH</sequence>
<gene>
    <name evidence="6" type="ORF">TBRA_LOCUS737</name>
</gene>
<dbReference type="Proteomes" id="UP000479190">
    <property type="component" value="Unassembled WGS sequence"/>
</dbReference>
<reference evidence="6 7" key="1">
    <citation type="submission" date="2020-02" db="EMBL/GenBank/DDBJ databases">
        <authorList>
            <person name="Ferguson B K."/>
        </authorList>
    </citation>
    <scope>NUCLEOTIDE SEQUENCE [LARGE SCALE GENOMIC DNA]</scope>
</reference>
<proteinExistence type="predicted"/>
<name>A0A6H5HY94_9HYME</name>
<evidence type="ECO:0000256" key="5">
    <source>
        <dbReference type="SAM" id="Phobius"/>
    </source>
</evidence>
<dbReference type="SUPFAM" id="SSF103473">
    <property type="entry name" value="MFS general substrate transporter"/>
    <property type="match status" value="1"/>
</dbReference>
<dbReference type="InterPro" id="IPR005828">
    <property type="entry name" value="MFS_sugar_transport-like"/>
</dbReference>
<evidence type="ECO:0000256" key="1">
    <source>
        <dbReference type="ARBA" id="ARBA00004141"/>
    </source>
</evidence>
<organism evidence="6 7">
    <name type="scientific">Trichogramma brassicae</name>
    <dbReference type="NCBI Taxonomy" id="86971"/>
    <lineage>
        <taxon>Eukaryota</taxon>
        <taxon>Metazoa</taxon>
        <taxon>Ecdysozoa</taxon>
        <taxon>Arthropoda</taxon>
        <taxon>Hexapoda</taxon>
        <taxon>Insecta</taxon>
        <taxon>Pterygota</taxon>
        <taxon>Neoptera</taxon>
        <taxon>Endopterygota</taxon>
        <taxon>Hymenoptera</taxon>
        <taxon>Apocrita</taxon>
        <taxon>Proctotrupomorpha</taxon>
        <taxon>Chalcidoidea</taxon>
        <taxon>Trichogrammatidae</taxon>
        <taxon>Trichogramma</taxon>
    </lineage>
</organism>
<protein>
    <recommendedName>
        <fullName evidence="8">Major facilitator superfamily (MFS) profile domain-containing protein</fullName>
    </recommendedName>
</protein>
<evidence type="ECO:0000256" key="4">
    <source>
        <dbReference type="ARBA" id="ARBA00023136"/>
    </source>
</evidence>
<dbReference type="OrthoDB" id="5296287at2759"/>
<keyword evidence="7" id="KW-1185">Reference proteome</keyword>
<feature type="transmembrane region" description="Helical" evidence="5">
    <location>
        <begin position="318"/>
        <end position="336"/>
    </location>
</feature>
<feature type="transmembrane region" description="Helical" evidence="5">
    <location>
        <begin position="288"/>
        <end position="311"/>
    </location>
</feature>
<evidence type="ECO:0000313" key="7">
    <source>
        <dbReference type="Proteomes" id="UP000479190"/>
    </source>
</evidence>
<feature type="transmembrane region" description="Helical" evidence="5">
    <location>
        <begin position="110"/>
        <end position="132"/>
    </location>
</feature>
<dbReference type="Pfam" id="PF00083">
    <property type="entry name" value="Sugar_tr"/>
    <property type="match status" value="1"/>
</dbReference>
<dbReference type="InterPro" id="IPR036259">
    <property type="entry name" value="MFS_trans_sf"/>
</dbReference>
<feature type="transmembrane region" description="Helical" evidence="5">
    <location>
        <begin position="171"/>
        <end position="189"/>
    </location>
</feature>
<keyword evidence="3 5" id="KW-1133">Transmembrane helix</keyword>
<dbReference type="EMBL" id="CADCXV010000158">
    <property type="protein sequence ID" value="CAB0028581.1"/>
    <property type="molecule type" value="Genomic_DNA"/>
</dbReference>
<dbReference type="GO" id="GO:0016020">
    <property type="term" value="C:membrane"/>
    <property type="evidence" value="ECO:0007669"/>
    <property type="project" value="UniProtKB-SubCell"/>
</dbReference>
<comment type="subcellular location">
    <subcellularLocation>
        <location evidence="1">Membrane</location>
        <topology evidence="1">Multi-pass membrane protein</topology>
    </subcellularLocation>
</comment>
<keyword evidence="2 5" id="KW-0812">Transmembrane</keyword>
<feature type="transmembrane region" description="Helical" evidence="5">
    <location>
        <begin position="261"/>
        <end position="282"/>
    </location>
</feature>
<dbReference type="AlphaFoldDB" id="A0A6H5HY94"/>